<gene>
    <name evidence="1" type="ORF">HPB47_024257</name>
</gene>
<dbReference type="EMBL" id="JABSTQ010009484">
    <property type="protein sequence ID" value="KAG0428774.1"/>
    <property type="molecule type" value="Genomic_DNA"/>
</dbReference>
<dbReference type="Proteomes" id="UP000805193">
    <property type="component" value="Unassembled WGS sequence"/>
</dbReference>
<evidence type="ECO:0000313" key="1">
    <source>
        <dbReference type="EMBL" id="KAG0428774.1"/>
    </source>
</evidence>
<feature type="non-terminal residue" evidence="1">
    <location>
        <position position="1"/>
    </location>
</feature>
<proteinExistence type="predicted"/>
<organism evidence="1 2">
    <name type="scientific">Ixodes persulcatus</name>
    <name type="common">Taiga tick</name>
    <dbReference type="NCBI Taxonomy" id="34615"/>
    <lineage>
        <taxon>Eukaryota</taxon>
        <taxon>Metazoa</taxon>
        <taxon>Ecdysozoa</taxon>
        <taxon>Arthropoda</taxon>
        <taxon>Chelicerata</taxon>
        <taxon>Arachnida</taxon>
        <taxon>Acari</taxon>
        <taxon>Parasitiformes</taxon>
        <taxon>Ixodida</taxon>
        <taxon>Ixodoidea</taxon>
        <taxon>Ixodidae</taxon>
        <taxon>Ixodinae</taxon>
        <taxon>Ixodes</taxon>
    </lineage>
</organism>
<name>A0AC60Q746_IXOPE</name>
<keyword evidence="2" id="KW-1185">Reference proteome</keyword>
<reference evidence="1 2" key="1">
    <citation type="journal article" date="2020" name="Cell">
        <title>Large-Scale Comparative Analyses of Tick Genomes Elucidate Their Genetic Diversity and Vector Capacities.</title>
        <authorList>
            <consortium name="Tick Genome and Microbiome Consortium (TIGMIC)"/>
            <person name="Jia N."/>
            <person name="Wang J."/>
            <person name="Shi W."/>
            <person name="Du L."/>
            <person name="Sun Y."/>
            <person name="Zhan W."/>
            <person name="Jiang J.F."/>
            <person name="Wang Q."/>
            <person name="Zhang B."/>
            <person name="Ji P."/>
            <person name="Bell-Sakyi L."/>
            <person name="Cui X.M."/>
            <person name="Yuan T.T."/>
            <person name="Jiang B.G."/>
            <person name="Yang W.F."/>
            <person name="Lam T.T."/>
            <person name="Chang Q.C."/>
            <person name="Ding S.J."/>
            <person name="Wang X.J."/>
            <person name="Zhu J.G."/>
            <person name="Ruan X.D."/>
            <person name="Zhao L."/>
            <person name="Wei J.T."/>
            <person name="Ye R.Z."/>
            <person name="Que T.C."/>
            <person name="Du C.H."/>
            <person name="Zhou Y.H."/>
            <person name="Cheng J.X."/>
            <person name="Dai P.F."/>
            <person name="Guo W.B."/>
            <person name="Han X.H."/>
            <person name="Huang E.J."/>
            <person name="Li L.F."/>
            <person name="Wei W."/>
            <person name="Gao Y.C."/>
            <person name="Liu J.Z."/>
            <person name="Shao H.Z."/>
            <person name="Wang X."/>
            <person name="Wang C.C."/>
            <person name="Yang T.C."/>
            <person name="Huo Q.B."/>
            <person name="Li W."/>
            <person name="Chen H.Y."/>
            <person name="Chen S.E."/>
            <person name="Zhou L.G."/>
            <person name="Ni X.B."/>
            <person name="Tian J.H."/>
            <person name="Sheng Y."/>
            <person name="Liu T."/>
            <person name="Pan Y.S."/>
            <person name="Xia L.Y."/>
            <person name="Li J."/>
            <person name="Zhao F."/>
            <person name="Cao W.C."/>
        </authorList>
    </citation>
    <scope>NUCLEOTIDE SEQUENCE [LARGE SCALE GENOMIC DNA]</scope>
    <source>
        <strain evidence="1">Iper-2018</strain>
    </source>
</reference>
<protein>
    <submittedName>
        <fullName evidence="1">Uncharacterized protein</fullName>
    </submittedName>
</protein>
<sequence length="501" mass="56068">YHLIHHWANHRYGVFPEHAFAPDKEVYCSRGKEYECNITFHQGDGTAKTSIMFLPYITGVSQFCDNDTHNSEALNMQNERHFRLSTWDVIMQHDDFLRVSTLPVTRAIRTTFREVQQAEKKGRRIVFVLDASVSMRDHNRIGFLRHSFGHLIRHVINDGEMVGIVRFYNQCDVLQPLKEVTDKATREAFAEKVERFSLEFYTAIGCGLELGIKVLESNGTLASGGTLILISDGIENGSPLIADVFPTVLAKGVIVHTFAIGPTADAKLQNVALQTGGTAYFFADNQKNIIASMGISFVLSTTSLLEDSQKPVFKHPVNEKDAGDALTVPVISQRRRMEPRSPAWKPSALVTEPSMKEREKQRQETETWTVVLEKKSEPVKNLSVVVMTKQRGPEDAIRTESCIRHVESTNMIVIYSRVTKGRARVLKANVTATVTLPEKDETEPPLVTWKARAPPPRVAGAAKPCRRRTLSIVRRRFNAFLHAAVAAAAQVRVLRSAAAVI</sequence>
<comment type="caution">
    <text evidence="1">The sequence shown here is derived from an EMBL/GenBank/DDBJ whole genome shotgun (WGS) entry which is preliminary data.</text>
</comment>
<accession>A0AC60Q746</accession>
<evidence type="ECO:0000313" key="2">
    <source>
        <dbReference type="Proteomes" id="UP000805193"/>
    </source>
</evidence>